<evidence type="ECO:0000313" key="2">
    <source>
        <dbReference type="RefSeq" id="XP_022312577.1"/>
    </source>
</evidence>
<organism evidence="1 2">
    <name type="scientific">Crassostrea virginica</name>
    <name type="common">Eastern oyster</name>
    <dbReference type="NCBI Taxonomy" id="6565"/>
    <lineage>
        <taxon>Eukaryota</taxon>
        <taxon>Metazoa</taxon>
        <taxon>Spiralia</taxon>
        <taxon>Lophotrochozoa</taxon>
        <taxon>Mollusca</taxon>
        <taxon>Bivalvia</taxon>
        <taxon>Autobranchia</taxon>
        <taxon>Pteriomorphia</taxon>
        <taxon>Ostreida</taxon>
        <taxon>Ostreoidea</taxon>
        <taxon>Ostreidae</taxon>
        <taxon>Crassostrea</taxon>
    </lineage>
</organism>
<reference evidence="2" key="1">
    <citation type="submission" date="2025-08" db="UniProtKB">
        <authorList>
            <consortium name="RefSeq"/>
        </authorList>
    </citation>
    <scope>IDENTIFICATION</scope>
    <source>
        <tissue evidence="2">Whole sample</tissue>
    </source>
</reference>
<protein>
    <submittedName>
        <fullName evidence="2">Uncharacterized protein LOC111117703</fullName>
    </submittedName>
</protein>
<sequence length="186" mass="20876">METVKSLGERAVQDLRIQERRGLKKIDESSFELQSKLCILEQRTIQLSEHIEGKPGISFFTPLDRNFLEEFETCSNIYNYKLHDFQPGSLSSMVKLNFGTLPDLGIHSEIQAKKYRGRMKPVNLPKPPLPVAIPYTAGYTSPLPSDFGRRQVGSIGILENSIDTNARLRSQQALPGFGAGFNFSSK</sequence>
<evidence type="ECO:0000313" key="1">
    <source>
        <dbReference type="Proteomes" id="UP000694844"/>
    </source>
</evidence>
<gene>
    <name evidence="2" type="primary">LOC111117703</name>
</gene>
<dbReference type="AlphaFoldDB" id="A0A8B8C9Z5"/>
<dbReference type="Proteomes" id="UP000694844">
    <property type="component" value="Chromosome 10"/>
</dbReference>
<name>A0A8B8C9Z5_CRAVI</name>
<dbReference type="RefSeq" id="XP_022312577.1">
    <property type="nucleotide sequence ID" value="XM_022456869.1"/>
</dbReference>
<dbReference type="KEGG" id="cvn:111117703"/>
<dbReference type="GeneID" id="111117703"/>
<proteinExistence type="predicted"/>
<keyword evidence="1" id="KW-1185">Reference proteome</keyword>
<accession>A0A8B8C9Z5</accession>